<dbReference type="CDD" id="cd12100">
    <property type="entry name" value="DD_CABYR_SP17"/>
    <property type="match status" value="1"/>
</dbReference>
<sequence length="56" mass="6406">MSLTSKGPLFLRVSVPEGMDAALEGLTREVLKQQPRDIYWFAAEHFENLIKLRDMG</sequence>
<organism evidence="2 3">
    <name type="scientific">Diploptera punctata</name>
    <name type="common">Pacific beetle cockroach</name>
    <dbReference type="NCBI Taxonomy" id="6984"/>
    <lineage>
        <taxon>Eukaryota</taxon>
        <taxon>Metazoa</taxon>
        <taxon>Ecdysozoa</taxon>
        <taxon>Arthropoda</taxon>
        <taxon>Hexapoda</taxon>
        <taxon>Insecta</taxon>
        <taxon>Pterygota</taxon>
        <taxon>Neoptera</taxon>
        <taxon>Polyneoptera</taxon>
        <taxon>Dictyoptera</taxon>
        <taxon>Blattodea</taxon>
        <taxon>Blaberoidea</taxon>
        <taxon>Blaberidae</taxon>
        <taxon>Diplopterinae</taxon>
        <taxon>Diploptera</taxon>
    </lineage>
</organism>
<dbReference type="InterPro" id="IPR047579">
    <property type="entry name" value="DD_CABYR_SP17"/>
</dbReference>
<dbReference type="AlphaFoldDB" id="A0AAD8AMR9"/>
<dbReference type="EMBL" id="JASPKZ010000418">
    <property type="protein sequence ID" value="KAJ9600503.1"/>
    <property type="molecule type" value="Genomic_DNA"/>
</dbReference>
<feature type="domain" description="RIIa" evidence="1">
    <location>
        <begin position="17"/>
        <end position="54"/>
    </location>
</feature>
<evidence type="ECO:0000313" key="2">
    <source>
        <dbReference type="EMBL" id="KAJ9600503.1"/>
    </source>
</evidence>
<evidence type="ECO:0000259" key="1">
    <source>
        <dbReference type="SMART" id="SM00394"/>
    </source>
</evidence>
<protein>
    <recommendedName>
        <fullName evidence="1">RIIa domain-containing protein</fullName>
    </recommendedName>
</protein>
<dbReference type="SMART" id="SM00394">
    <property type="entry name" value="RIIa"/>
    <property type="match status" value="1"/>
</dbReference>
<dbReference type="Gene3D" id="1.20.890.10">
    <property type="entry name" value="cAMP-dependent protein kinase regulatory subunit, dimerization-anchoring domain"/>
    <property type="match status" value="1"/>
</dbReference>
<proteinExistence type="predicted"/>
<reference evidence="2" key="2">
    <citation type="submission" date="2023-05" db="EMBL/GenBank/DDBJ databases">
        <authorList>
            <person name="Fouks B."/>
        </authorList>
    </citation>
    <scope>NUCLEOTIDE SEQUENCE</scope>
    <source>
        <strain evidence="2">Stay&amp;Tobe</strain>
        <tissue evidence="2">Testes</tissue>
    </source>
</reference>
<evidence type="ECO:0000313" key="3">
    <source>
        <dbReference type="Proteomes" id="UP001233999"/>
    </source>
</evidence>
<comment type="caution">
    <text evidence="2">The sequence shown here is derived from an EMBL/GenBank/DDBJ whole genome shotgun (WGS) entry which is preliminary data.</text>
</comment>
<dbReference type="Pfam" id="PF02197">
    <property type="entry name" value="RIIa"/>
    <property type="match status" value="1"/>
</dbReference>
<dbReference type="InterPro" id="IPR003117">
    <property type="entry name" value="cAMP_dep_PK_reg_su_I/II_a/b"/>
</dbReference>
<reference evidence="2" key="1">
    <citation type="journal article" date="2023" name="IScience">
        <title>Live-bearing cockroach genome reveals convergent evolutionary mechanisms linked to viviparity in insects and beyond.</title>
        <authorList>
            <person name="Fouks B."/>
            <person name="Harrison M.C."/>
            <person name="Mikhailova A.A."/>
            <person name="Marchal E."/>
            <person name="English S."/>
            <person name="Carruthers M."/>
            <person name="Jennings E.C."/>
            <person name="Chiamaka E.L."/>
            <person name="Frigard R.A."/>
            <person name="Pippel M."/>
            <person name="Attardo G.M."/>
            <person name="Benoit J.B."/>
            <person name="Bornberg-Bauer E."/>
            <person name="Tobe S.S."/>
        </authorList>
    </citation>
    <scope>NUCLEOTIDE SEQUENCE</scope>
    <source>
        <strain evidence="2">Stay&amp;Tobe</strain>
    </source>
</reference>
<feature type="non-terminal residue" evidence="2">
    <location>
        <position position="56"/>
    </location>
</feature>
<name>A0AAD8AMR9_DIPPU</name>
<accession>A0AAD8AMR9</accession>
<keyword evidence="3" id="KW-1185">Reference proteome</keyword>
<dbReference type="Proteomes" id="UP001233999">
    <property type="component" value="Unassembled WGS sequence"/>
</dbReference>
<gene>
    <name evidence="2" type="ORF">L9F63_009193</name>
</gene>
<dbReference type="SUPFAM" id="SSF47391">
    <property type="entry name" value="Dimerization-anchoring domain of cAMP-dependent PK regulatory subunit"/>
    <property type="match status" value="1"/>
</dbReference>